<dbReference type="OrthoDB" id="2594165at2759"/>
<dbReference type="Proteomes" id="UP000002149">
    <property type="component" value="Chromosome 11"/>
</dbReference>
<dbReference type="HOGENOM" id="CLU_1496142_0_0_1"/>
<gene>
    <name evidence="3" type="ordered locus">CNK02130</name>
</gene>
<protein>
    <submittedName>
        <fullName evidence="3">Uncharacterized protein</fullName>
    </submittedName>
</protein>
<proteinExistence type="predicted"/>
<dbReference type="RefSeq" id="XP_024513726.1">
    <property type="nucleotide sequence ID" value="XM_024658070.1"/>
</dbReference>
<keyword evidence="2" id="KW-1133">Transmembrane helix</keyword>
<dbReference type="InParanoid" id="Q5K9F4"/>
<dbReference type="EMBL" id="AE017351">
    <property type="protein sequence ID" value="AAW46171.2"/>
    <property type="molecule type" value="Genomic_DNA"/>
</dbReference>
<feature type="transmembrane region" description="Helical" evidence="2">
    <location>
        <begin position="84"/>
        <end position="103"/>
    </location>
</feature>
<sequence length="272" mass="29601">MTDKKPWLGPETFPTIWIWICLASNLTGIAALITLIIAEFVVLVNDYSNYHAQYGYNYQARGYQGSTGCGQVEYTNAPKHLGSAIWMLFYQLSIIVLATLVIASDLAWRASSYNAWGGRWISTFYATGITEGSMHPGLYYYVAANAFLKLFLVVLYMNQSFYGMRGHSSHASPYSNDGDNSHYYTGTSSSSASSSSSSSSSSSISQYSWKRGNGSSVKIYGVEAWVYFAGWIALCSIIPSMVAFLYLAAWGKKKVEEGEGGEGGAEVGGGKG</sequence>
<dbReference type="GeneID" id="3254537"/>
<keyword evidence="4" id="KW-1185">Reference proteome</keyword>
<dbReference type="PaxDb" id="214684-Q5K9F4"/>
<accession>Q5K9F4</accession>
<evidence type="ECO:0000313" key="4">
    <source>
        <dbReference type="Proteomes" id="UP000002149"/>
    </source>
</evidence>
<dbReference type="KEGG" id="cne:CNK02130"/>
<evidence type="ECO:0000313" key="3">
    <source>
        <dbReference type="EMBL" id="AAW46171.2"/>
    </source>
</evidence>
<keyword evidence="2" id="KW-0472">Membrane</keyword>
<dbReference type="AlphaFoldDB" id="Q5K9F4"/>
<organism evidence="3 4">
    <name type="scientific">Cryptococcus deneoformans (strain JEC21 / ATCC MYA-565)</name>
    <name type="common">Cryptococcus neoformans var. neoformans serotype D</name>
    <dbReference type="NCBI Taxonomy" id="214684"/>
    <lineage>
        <taxon>Eukaryota</taxon>
        <taxon>Fungi</taxon>
        <taxon>Dikarya</taxon>
        <taxon>Basidiomycota</taxon>
        <taxon>Agaricomycotina</taxon>
        <taxon>Tremellomycetes</taxon>
        <taxon>Tremellales</taxon>
        <taxon>Cryptococcaceae</taxon>
        <taxon>Cryptococcus</taxon>
        <taxon>Cryptococcus neoformans species complex</taxon>
    </lineage>
</organism>
<evidence type="ECO:0000256" key="1">
    <source>
        <dbReference type="SAM" id="MobiDB-lite"/>
    </source>
</evidence>
<feature type="transmembrane region" description="Helical" evidence="2">
    <location>
        <begin position="225"/>
        <end position="249"/>
    </location>
</feature>
<name>Q5K9F4_CRYD1</name>
<dbReference type="VEuPathDB" id="FungiDB:CNK02130"/>
<evidence type="ECO:0000256" key="2">
    <source>
        <dbReference type="SAM" id="Phobius"/>
    </source>
</evidence>
<feature type="region of interest" description="Disordered" evidence="1">
    <location>
        <begin position="189"/>
        <end position="211"/>
    </location>
</feature>
<dbReference type="eggNOG" id="ENOG502RBB7">
    <property type="taxonomic scope" value="Eukaryota"/>
</dbReference>
<feature type="transmembrane region" description="Helical" evidence="2">
    <location>
        <begin position="16"/>
        <end position="44"/>
    </location>
</feature>
<feature type="transmembrane region" description="Helical" evidence="2">
    <location>
        <begin position="138"/>
        <end position="157"/>
    </location>
</feature>
<feature type="compositionally biased region" description="Low complexity" evidence="1">
    <location>
        <begin position="189"/>
        <end position="205"/>
    </location>
</feature>
<reference evidence="3 4" key="1">
    <citation type="journal article" date="2005" name="Science">
        <title>The genome of the basidiomycetous yeast and human pathogen Cryptococcus neoformans.</title>
        <authorList>
            <person name="Loftus B.J."/>
            <person name="Fung E."/>
            <person name="Roncaglia P."/>
            <person name="Rowley D."/>
            <person name="Amedeo P."/>
            <person name="Bruno D."/>
            <person name="Vamathevan J."/>
            <person name="Miranda M."/>
            <person name="Anderson I.J."/>
            <person name="Fraser J.A."/>
            <person name="Allen J.E."/>
            <person name="Bosdet I.E."/>
            <person name="Brent M.R."/>
            <person name="Chiu R."/>
            <person name="Doering T.L."/>
            <person name="Donlin M.J."/>
            <person name="D'Souza C.A."/>
            <person name="Fox D.S."/>
            <person name="Grinberg V."/>
            <person name="Fu J."/>
            <person name="Fukushima M."/>
            <person name="Haas B.J."/>
            <person name="Huang J.C."/>
            <person name="Janbon G."/>
            <person name="Jones S.J."/>
            <person name="Koo H.L."/>
            <person name="Krzywinski M.I."/>
            <person name="Kwon-Chung J.K."/>
            <person name="Lengeler K.B."/>
            <person name="Maiti R."/>
            <person name="Marra M.A."/>
            <person name="Marra R.E."/>
            <person name="Mathewson C.A."/>
            <person name="Mitchell T.G."/>
            <person name="Pertea M."/>
            <person name="Riggs F.R."/>
            <person name="Salzberg S.L."/>
            <person name="Schein J.E."/>
            <person name="Shvartsbeyn A."/>
            <person name="Shin H."/>
            <person name="Shumway M."/>
            <person name="Specht C.A."/>
            <person name="Suh B.B."/>
            <person name="Tenney A."/>
            <person name="Utterback T.R."/>
            <person name="Wickes B.L."/>
            <person name="Wortman J.R."/>
            <person name="Wye N.H."/>
            <person name="Kronstad J.W."/>
            <person name="Lodge J.K."/>
            <person name="Heitman J."/>
            <person name="Davis R.W."/>
            <person name="Fraser C.M."/>
            <person name="Hyman R.W."/>
        </authorList>
    </citation>
    <scope>NUCLEOTIDE SEQUENCE [LARGE SCALE GENOMIC DNA]</scope>
    <source>
        <strain evidence="4">JEC21 / ATCC MYA-565</strain>
    </source>
</reference>
<keyword evidence="2" id="KW-0812">Transmembrane</keyword>